<dbReference type="EMBL" id="JAZAVJ010000365">
    <property type="protein sequence ID" value="KAK7398198.1"/>
    <property type="molecule type" value="Genomic_DNA"/>
</dbReference>
<keyword evidence="3" id="KW-1185">Reference proteome</keyword>
<sequence>MQYVDRTEEARVACPFCVSTFDDAEEFRGHMIDHSRNDFPKITEDVERISKLYDPYFPQKDEEITLIRQPDARPISYQQHKTESQKIFEEVETAEDKYRLHDKDNVDDIVILQRTMLHSYYDFLLVTQHPNAPESTREEASRLNIPTRVWDQGIHPALELLREKLPGSFEHMKCALPFSYSMLTLLQENFPEFQSVWMDYQRRLEEYCRTCGVAPGWAPVDKKQSHL</sequence>
<accession>A0ABR1GIU3</accession>
<evidence type="ECO:0000313" key="3">
    <source>
        <dbReference type="Proteomes" id="UP001498476"/>
    </source>
</evidence>
<dbReference type="PROSITE" id="PS00028">
    <property type="entry name" value="ZINC_FINGER_C2H2_1"/>
    <property type="match status" value="1"/>
</dbReference>
<evidence type="ECO:0000259" key="1">
    <source>
        <dbReference type="PROSITE" id="PS00028"/>
    </source>
</evidence>
<protein>
    <recommendedName>
        <fullName evidence="1">C2H2-type domain-containing protein</fullName>
    </recommendedName>
</protein>
<gene>
    <name evidence="2" type="ORF">QQX98_012427</name>
</gene>
<organism evidence="2 3">
    <name type="scientific">Neonectria punicea</name>
    <dbReference type="NCBI Taxonomy" id="979145"/>
    <lineage>
        <taxon>Eukaryota</taxon>
        <taxon>Fungi</taxon>
        <taxon>Dikarya</taxon>
        <taxon>Ascomycota</taxon>
        <taxon>Pezizomycotina</taxon>
        <taxon>Sordariomycetes</taxon>
        <taxon>Hypocreomycetidae</taxon>
        <taxon>Hypocreales</taxon>
        <taxon>Nectriaceae</taxon>
        <taxon>Neonectria</taxon>
    </lineage>
</organism>
<reference evidence="2 3" key="1">
    <citation type="journal article" date="2025" name="Microbiol. Resour. Announc.">
        <title>Draft genome sequences for Neonectria magnoliae and Neonectria punicea, canker pathogens of Liriodendron tulipifera and Acer saccharum in West Virginia.</title>
        <authorList>
            <person name="Petronek H.M."/>
            <person name="Kasson M.T."/>
            <person name="Metheny A.M."/>
            <person name="Stauder C.M."/>
            <person name="Lovett B."/>
            <person name="Lynch S.C."/>
            <person name="Garnas J.R."/>
            <person name="Kasson L.R."/>
            <person name="Stajich J.E."/>
        </authorList>
    </citation>
    <scope>NUCLEOTIDE SEQUENCE [LARGE SCALE GENOMIC DNA]</scope>
    <source>
        <strain evidence="2 3">NRRL 64653</strain>
    </source>
</reference>
<name>A0ABR1GIU3_9HYPO</name>
<dbReference type="Proteomes" id="UP001498476">
    <property type="component" value="Unassembled WGS sequence"/>
</dbReference>
<proteinExistence type="predicted"/>
<comment type="caution">
    <text evidence="2">The sequence shown here is derived from an EMBL/GenBank/DDBJ whole genome shotgun (WGS) entry which is preliminary data.</text>
</comment>
<dbReference type="InterPro" id="IPR013087">
    <property type="entry name" value="Znf_C2H2_type"/>
</dbReference>
<evidence type="ECO:0000313" key="2">
    <source>
        <dbReference type="EMBL" id="KAK7398198.1"/>
    </source>
</evidence>
<feature type="domain" description="C2H2-type" evidence="1">
    <location>
        <begin position="14"/>
        <end position="34"/>
    </location>
</feature>